<gene>
    <name evidence="1" type="ORF">SAMN02746065_104116</name>
</gene>
<name>A0A1W2A5R6_9BACT</name>
<protein>
    <submittedName>
        <fullName evidence="1">Uncharacterized protein</fullName>
    </submittedName>
</protein>
<accession>A0A1W2A5R6</accession>
<dbReference type="EMBL" id="FWXY01000004">
    <property type="protein sequence ID" value="SMC55628.1"/>
    <property type="molecule type" value="Genomic_DNA"/>
</dbReference>
<evidence type="ECO:0000313" key="2">
    <source>
        <dbReference type="Proteomes" id="UP000192418"/>
    </source>
</evidence>
<evidence type="ECO:0000313" key="1">
    <source>
        <dbReference type="EMBL" id="SMC55628.1"/>
    </source>
</evidence>
<dbReference type="Proteomes" id="UP000192418">
    <property type="component" value="Unassembled WGS sequence"/>
</dbReference>
<keyword evidence="2" id="KW-1185">Reference proteome</keyword>
<dbReference type="AlphaFoldDB" id="A0A1W2A5R6"/>
<proteinExistence type="predicted"/>
<reference evidence="1 2" key="1">
    <citation type="submission" date="2017-04" db="EMBL/GenBank/DDBJ databases">
        <authorList>
            <person name="Afonso C.L."/>
            <person name="Miller P.J."/>
            <person name="Scott M.A."/>
            <person name="Spackman E."/>
            <person name="Goraichik I."/>
            <person name="Dimitrov K.M."/>
            <person name="Suarez D.L."/>
            <person name="Swayne D.E."/>
        </authorList>
    </citation>
    <scope>NUCLEOTIDE SEQUENCE [LARGE SCALE GENOMIC DNA]</scope>
    <source>
        <strain evidence="1 2">DSM 3385</strain>
    </source>
</reference>
<dbReference type="STRING" id="1121400.SAMN02746065_104116"/>
<sequence length="74" mass="8100">MFCKSLLHSCQPQPGGHGADHPDAGALIATPPDTLDVGDFPPGVYHRFDYALWYRNLQANVALRCQSYLGQDGQ</sequence>
<organism evidence="1 2">
    <name type="scientific">Desulfocicer vacuolatum DSM 3385</name>
    <dbReference type="NCBI Taxonomy" id="1121400"/>
    <lineage>
        <taxon>Bacteria</taxon>
        <taxon>Pseudomonadati</taxon>
        <taxon>Thermodesulfobacteriota</taxon>
        <taxon>Desulfobacteria</taxon>
        <taxon>Desulfobacterales</taxon>
        <taxon>Desulfobacteraceae</taxon>
        <taxon>Desulfocicer</taxon>
    </lineage>
</organism>